<dbReference type="PANTHER" id="PTHR43477">
    <property type="entry name" value="DIHYDROANTICAPSIN 7-DEHYDROGENASE"/>
    <property type="match status" value="1"/>
</dbReference>
<dbReference type="PANTHER" id="PTHR43477:SF1">
    <property type="entry name" value="DIHYDROANTICAPSIN 7-DEHYDROGENASE"/>
    <property type="match status" value="1"/>
</dbReference>
<feature type="transmembrane region" description="Helical" evidence="4">
    <location>
        <begin position="12"/>
        <end position="30"/>
    </location>
</feature>
<keyword evidence="6" id="KW-1185">Reference proteome</keyword>
<dbReference type="Gene3D" id="3.40.50.720">
    <property type="entry name" value="NAD(P)-binding Rossmann-like Domain"/>
    <property type="match status" value="1"/>
</dbReference>
<keyword evidence="2" id="KW-0521">NADP</keyword>
<sequence>MAHANRLANKRVVVFGGTSGIGFGVANMALSNGATVIISGSRQPKVDDKVALMRTYYPSLAPGTVSGHALDLFDTANLDTGLKAFFDKVTHGGQEKINHIAFTAGDAFTQIPNIRTTNAGEVIDGFRVRYLAPLAIAKLLALHPDMYVANEYQSSFTLTGGTNTHKPMPGWSVGAGWGGAIEALARGLAVDLRPVRVNMVEPGAVQTELLQGYVEKLGPGGLEQLKKEAGLTGELGQPGDLAETFGWLMRDWFADGTIASSTGGRYLA</sequence>
<keyword evidence="4" id="KW-1133">Transmembrane helix</keyword>
<keyword evidence="4" id="KW-0472">Membrane</keyword>
<protein>
    <submittedName>
        <fullName evidence="5">NAD(P)-binding protein</fullName>
    </submittedName>
</protein>
<dbReference type="Proteomes" id="UP000799771">
    <property type="component" value="Unassembled WGS sequence"/>
</dbReference>
<gene>
    <name evidence="5" type="ORF">P153DRAFT_367051</name>
</gene>
<reference evidence="5" key="1">
    <citation type="journal article" date="2020" name="Stud. Mycol.">
        <title>101 Dothideomycetes genomes: a test case for predicting lifestyles and emergence of pathogens.</title>
        <authorList>
            <person name="Haridas S."/>
            <person name="Albert R."/>
            <person name="Binder M."/>
            <person name="Bloem J."/>
            <person name="Labutti K."/>
            <person name="Salamov A."/>
            <person name="Andreopoulos B."/>
            <person name="Baker S."/>
            <person name="Barry K."/>
            <person name="Bills G."/>
            <person name="Bluhm B."/>
            <person name="Cannon C."/>
            <person name="Castanera R."/>
            <person name="Culley D."/>
            <person name="Daum C."/>
            <person name="Ezra D."/>
            <person name="Gonzalez J."/>
            <person name="Henrissat B."/>
            <person name="Kuo A."/>
            <person name="Liang C."/>
            <person name="Lipzen A."/>
            <person name="Lutzoni F."/>
            <person name="Magnuson J."/>
            <person name="Mondo S."/>
            <person name="Nolan M."/>
            <person name="Ohm R."/>
            <person name="Pangilinan J."/>
            <person name="Park H.-J."/>
            <person name="Ramirez L."/>
            <person name="Alfaro M."/>
            <person name="Sun H."/>
            <person name="Tritt A."/>
            <person name="Yoshinaga Y."/>
            <person name="Zwiers L.-H."/>
            <person name="Turgeon B."/>
            <person name="Goodwin S."/>
            <person name="Spatafora J."/>
            <person name="Crous P."/>
            <person name="Grigoriev I."/>
        </authorList>
    </citation>
    <scope>NUCLEOTIDE SEQUENCE</scope>
    <source>
        <strain evidence="5">CBS 119687</strain>
    </source>
</reference>
<dbReference type="PRINTS" id="PR00081">
    <property type="entry name" value="GDHRDH"/>
</dbReference>
<name>A0A6A6AEF8_9PLEO</name>
<dbReference type="EMBL" id="ML977506">
    <property type="protein sequence ID" value="KAF2129683.1"/>
    <property type="molecule type" value="Genomic_DNA"/>
</dbReference>
<keyword evidence="4" id="KW-0812">Transmembrane</keyword>
<evidence type="ECO:0000256" key="2">
    <source>
        <dbReference type="ARBA" id="ARBA00022857"/>
    </source>
</evidence>
<dbReference type="OrthoDB" id="294295at2759"/>
<dbReference type="GeneID" id="54408610"/>
<keyword evidence="3" id="KW-0560">Oxidoreductase</keyword>
<dbReference type="AlphaFoldDB" id="A0A6A6AEF8"/>
<evidence type="ECO:0000313" key="5">
    <source>
        <dbReference type="EMBL" id="KAF2129683.1"/>
    </source>
</evidence>
<dbReference type="SUPFAM" id="SSF51735">
    <property type="entry name" value="NAD(P)-binding Rossmann-fold domains"/>
    <property type="match status" value="1"/>
</dbReference>
<dbReference type="InterPro" id="IPR057571">
    <property type="entry name" value="SDR_PhqE-like"/>
</dbReference>
<comment type="similarity">
    <text evidence="1">Belongs to the short-chain dehydrogenases/reductases (SDR) family.</text>
</comment>
<evidence type="ECO:0000256" key="1">
    <source>
        <dbReference type="ARBA" id="ARBA00006484"/>
    </source>
</evidence>
<dbReference type="Pfam" id="PF23441">
    <property type="entry name" value="SDR"/>
    <property type="match status" value="1"/>
</dbReference>
<dbReference type="GO" id="GO:0016491">
    <property type="term" value="F:oxidoreductase activity"/>
    <property type="evidence" value="ECO:0007669"/>
    <property type="project" value="UniProtKB-KW"/>
</dbReference>
<proteinExistence type="inferred from homology"/>
<dbReference type="InterPro" id="IPR051122">
    <property type="entry name" value="SDR_DHRS6-like"/>
</dbReference>
<evidence type="ECO:0000313" key="6">
    <source>
        <dbReference type="Proteomes" id="UP000799771"/>
    </source>
</evidence>
<evidence type="ECO:0000256" key="3">
    <source>
        <dbReference type="ARBA" id="ARBA00023002"/>
    </source>
</evidence>
<dbReference type="InterPro" id="IPR002347">
    <property type="entry name" value="SDR_fam"/>
</dbReference>
<evidence type="ECO:0000256" key="4">
    <source>
        <dbReference type="SAM" id="Phobius"/>
    </source>
</evidence>
<accession>A0A6A6AEF8</accession>
<organism evidence="5 6">
    <name type="scientific">Dothidotthia symphoricarpi CBS 119687</name>
    <dbReference type="NCBI Taxonomy" id="1392245"/>
    <lineage>
        <taxon>Eukaryota</taxon>
        <taxon>Fungi</taxon>
        <taxon>Dikarya</taxon>
        <taxon>Ascomycota</taxon>
        <taxon>Pezizomycotina</taxon>
        <taxon>Dothideomycetes</taxon>
        <taxon>Pleosporomycetidae</taxon>
        <taxon>Pleosporales</taxon>
        <taxon>Dothidotthiaceae</taxon>
        <taxon>Dothidotthia</taxon>
    </lineage>
</organism>
<dbReference type="InterPro" id="IPR036291">
    <property type="entry name" value="NAD(P)-bd_dom_sf"/>
</dbReference>
<dbReference type="RefSeq" id="XP_033524072.1">
    <property type="nucleotide sequence ID" value="XM_033668178.1"/>
</dbReference>